<comment type="caution">
    <text evidence="8">The sequence shown here is derived from an EMBL/GenBank/DDBJ whole genome shotgun (WGS) entry which is preliminary data.</text>
</comment>
<protein>
    <submittedName>
        <fullName evidence="8">DgyrCDS3251</fullName>
    </submittedName>
</protein>
<dbReference type="InterPro" id="IPR007593">
    <property type="entry name" value="CD225/Dispanin_fam"/>
</dbReference>
<reference evidence="8 9" key="1">
    <citation type="submission" date="2020-08" db="EMBL/GenBank/DDBJ databases">
        <authorList>
            <person name="Hejnol A."/>
        </authorList>
    </citation>
    <scope>NUCLEOTIDE SEQUENCE [LARGE SCALE GENOMIC DNA]</scope>
</reference>
<evidence type="ECO:0000256" key="6">
    <source>
        <dbReference type="SAM" id="MobiDB-lite"/>
    </source>
</evidence>
<evidence type="ECO:0000256" key="5">
    <source>
        <dbReference type="ARBA" id="ARBA00023136"/>
    </source>
</evidence>
<evidence type="ECO:0000256" key="7">
    <source>
        <dbReference type="SAM" id="Phobius"/>
    </source>
</evidence>
<evidence type="ECO:0000256" key="1">
    <source>
        <dbReference type="ARBA" id="ARBA00004370"/>
    </source>
</evidence>
<keyword evidence="9" id="KW-1185">Reference proteome</keyword>
<accession>A0A7I8VFP1</accession>
<evidence type="ECO:0000256" key="2">
    <source>
        <dbReference type="ARBA" id="ARBA00006843"/>
    </source>
</evidence>
<name>A0A7I8VFP1_9ANNE</name>
<feature type="transmembrane region" description="Helical" evidence="7">
    <location>
        <begin position="59"/>
        <end position="83"/>
    </location>
</feature>
<comment type="subcellular location">
    <subcellularLocation>
        <location evidence="1">Membrane</location>
    </subcellularLocation>
</comment>
<feature type="transmembrane region" description="Helical" evidence="7">
    <location>
        <begin position="104"/>
        <end position="127"/>
    </location>
</feature>
<proteinExistence type="inferred from homology"/>
<comment type="similarity">
    <text evidence="2">Belongs to the CD225/Dispanin family.</text>
</comment>
<dbReference type="Pfam" id="PF04505">
    <property type="entry name" value="CD225"/>
    <property type="match status" value="1"/>
</dbReference>
<feature type="region of interest" description="Disordered" evidence="6">
    <location>
        <begin position="1"/>
        <end position="20"/>
    </location>
</feature>
<evidence type="ECO:0000256" key="4">
    <source>
        <dbReference type="ARBA" id="ARBA00022989"/>
    </source>
</evidence>
<dbReference type="GO" id="GO:0016020">
    <property type="term" value="C:membrane"/>
    <property type="evidence" value="ECO:0007669"/>
    <property type="project" value="UniProtKB-SubCell"/>
</dbReference>
<dbReference type="PANTHER" id="PTHR14948:SF25">
    <property type="entry name" value="DUF4190 DOMAIN-CONTAINING PROTEIN"/>
    <property type="match status" value="1"/>
</dbReference>
<dbReference type="Proteomes" id="UP000549394">
    <property type="component" value="Unassembled WGS sequence"/>
</dbReference>
<feature type="compositionally biased region" description="Basic and acidic residues" evidence="6">
    <location>
        <begin position="9"/>
        <end position="19"/>
    </location>
</feature>
<evidence type="ECO:0000256" key="3">
    <source>
        <dbReference type="ARBA" id="ARBA00022692"/>
    </source>
</evidence>
<gene>
    <name evidence="8" type="ORF">DGYR_LOCUS2993</name>
</gene>
<sequence length="134" mass="14908">MEVSGSGKDCVHEEEKSSDSEGLITFKELDHSDIRNNADRDEGNEILCEQSINEIKDYLIFSILSMLFCQSCCGFAAIVTSLSCRNAKKAGNYYKAKAKSKSSLVLVISTVLSGLFLNILLIIYHFAQIKQIFI</sequence>
<dbReference type="AlphaFoldDB" id="A0A7I8VFP1"/>
<keyword evidence="4 7" id="KW-1133">Transmembrane helix</keyword>
<dbReference type="InterPro" id="IPR051423">
    <property type="entry name" value="CD225/Dispanin"/>
</dbReference>
<organism evidence="8 9">
    <name type="scientific">Dimorphilus gyrociliatus</name>
    <dbReference type="NCBI Taxonomy" id="2664684"/>
    <lineage>
        <taxon>Eukaryota</taxon>
        <taxon>Metazoa</taxon>
        <taxon>Spiralia</taxon>
        <taxon>Lophotrochozoa</taxon>
        <taxon>Annelida</taxon>
        <taxon>Polychaeta</taxon>
        <taxon>Polychaeta incertae sedis</taxon>
        <taxon>Dinophilidae</taxon>
        <taxon>Dimorphilus</taxon>
    </lineage>
</organism>
<evidence type="ECO:0000313" key="8">
    <source>
        <dbReference type="EMBL" id="CAD5114105.1"/>
    </source>
</evidence>
<dbReference type="EMBL" id="CAJFCJ010000005">
    <property type="protein sequence ID" value="CAD5114105.1"/>
    <property type="molecule type" value="Genomic_DNA"/>
</dbReference>
<keyword evidence="5 7" id="KW-0472">Membrane</keyword>
<keyword evidence="3 7" id="KW-0812">Transmembrane</keyword>
<evidence type="ECO:0000313" key="9">
    <source>
        <dbReference type="Proteomes" id="UP000549394"/>
    </source>
</evidence>
<dbReference type="PANTHER" id="PTHR14948">
    <property type="entry name" value="NG5"/>
    <property type="match status" value="1"/>
</dbReference>